<keyword evidence="1" id="KW-0472">Membrane</keyword>
<feature type="transmembrane region" description="Helical" evidence="1">
    <location>
        <begin position="39"/>
        <end position="60"/>
    </location>
</feature>
<organism evidence="2 3">
    <name type="scientific">Trichonephila inaurata madagascariensis</name>
    <dbReference type="NCBI Taxonomy" id="2747483"/>
    <lineage>
        <taxon>Eukaryota</taxon>
        <taxon>Metazoa</taxon>
        <taxon>Ecdysozoa</taxon>
        <taxon>Arthropoda</taxon>
        <taxon>Chelicerata</taxon>
        <taxon>Arachnida</taxon>
        <taxon>Araneae</taxon>
        <taxon>Araneomorphae</taxon>
        <taxon>Entelegynae</taxon>
        <taxon>Araneoidea</taxon>
        <taxon>Nephilidae</taxon>
        <taxon>Trichonephila</taxon>
        <taxon>Trichonephila inaurata</taxon>
    </lineage>
</organism>
<comment type="caution">
    <text evidence="2">The sequence shown here is derived from an EMBL/GenBank/DDBJ whole genome shotgun (WGS) entry which is preliminary data.</text>
</comment>
<protein>
    <submittedName>
        <fullName evidence="2">Uncharacterized protein</fullName>
    </submittedName>
</protein>
<gene>
    <name evidence="2" type="ORF">TNIN_123561</name>
</gene>
<proteinExistence type="predicted"/>
<reference evidence="2" key="1">
    <citation type="submission" date="2020-08" db="EMBL/GenBank/DDBJ databases">
        <title>Multicomponent nature underlies the extraordinary mechanical properties of spider dragline silk.</title>
        <authorList>
            <person name="Kono N."/>
            <person name="Nakamura H."/>
            <person name="Mori M."/>
            <person name="Yoshida Y."/>
            <person name="Ohtoshi R."/>
            <person name="Malay A.D."/>
            <person name="Moran D.A.P."/>
            <person name="Tomita M."/>
            <person name="Numata K."/>
            <person name="Arakawa K."/>
        </authorList>
    </citation>
    <scope>NUCLEOTIDE SEQUENCE</scope>
</reference>
<dbReference type="Proteomes" id="UP000886998">
    <property type="component" value="Unassembled WGS sequence"/>
</dbReference>
<dbReference type="EMBL" id="BMAV01028053">
    <property type="protein sequence ID" value="GFS64593.1"/>
    <property type="molecule type" value="Genomic_DNA"/>
</dbReference>
<evidence type="ECO:0000313" key="3">
    <source>
        <dbReference type="Proteomes" id="UP000886998"/>
    </source>
</evidence>
<accession>A0A8X6IX70</accession>
<dbReference type="AlphaFoldDB" id="A0A8X6IX70"/>
<name>A0A8X6IX70_9ARAC</name>
<keyword evidence="1" id="KW-1133">Transmembrane helix</keyword>
<keyword evidence="1" id="KW-0812">Transmembrane</keyword>
<sequence length="115" mass="13384">MLLSVTSILHRLVLAKEMNQLKKIVNLLVELNPHRKTESFGWFKILAIVSSSSLLLLFAFRALAKDAFFDVSVFFFGYKVNKVYNNTVLQFMVFLRIVFRTTIDDVLFLLHSRLL</sequence>
<evidence type="ECO:0000256" key="1">
    <source>
        <dbReference type="SAM" id="Phobius"/>
    </source>
</evidence>
<keyword evidence="3" id="KW-1185">Reference proteome</keyword>
<evidence type="ECO:0000313" key="2">
    <source>
        <dbReference type="EMBL" id="GFS64593.1"/>
    </source>
</evidence>